<reference evidence="9 10" key="1">
    <citation type="submission" date="2007-06" db="EMBL/GenBank/DDBJ databases">
        <authorList>
            <person name="Shimkets L."/>
            <person name="Ferriera S."/>
            <person name="Johnson J."/>
            <person name="Kravitz S."/>
            <person name="Beeson K."/>
            <person name="Sutton G."/>
            <person name="Rogers Y.-H."/>
            <person name="Friedman R."/>
            <person name="Frazier M."/>
            <person name="Venter J.C."/>
        </authorList>
    </citation>
    <scope>NUCLEOTIDE SEQUENCE [LARGE SCALE GENOMIC DNA]</scope>
    <source>
        <strain evidence="9 10">SIR-1</strain>
    </source>
</reference>
<feature type="compositionally biased region" description="Low complexity" evidence="6">
    <location>
        <begin position="549"/>
        <end position="563"/>
    </location>
</feature>
<keyword evidence="3 9" id="KW-0418">Kinase</keyword>
<dbReference type="eggNOG" id="COG0515">
    <property type="taxonomic scope" value="Bacteria"/>
</dbReference>
<dbReference type="EMBL" id="ABCS01000050">
    <property type="protein sequence ID" value="EDM77207.1"/>
    <property type="molecule type" value="Genomic_DNA"/>
</dbReference>
<evidence type="ECO:0000256" key="3">
    <source>
        <dbReference type="ARBA" id="ARBA00022777"/>
    </source>
</evidence>
<keyword evidence="10" id="KW-1185">Reference proteome</keyword>
<protein>
    <submittedName>
        <fullName evidence="9">Serine/threonine protein kinase</fullName>
    </submittedName>
</protein>
<dbReference type="PANTHER" id="PTHR43289:SF6">
    <property type="entry name" value="SERINE_THREONINE-PROTEIN KINASE NEKL-3"/>
    <property type="match status" value="1"/>
</dbReference>
<keyword evidence="4 5" id="KW-0067">ATP-binding</keyword>
<feature type="binding site" evidence="5">
    <location>
        <position position="72"/>
    </location>
    <ligand>
        <name>ATP</name>
        <dbReference type="ChEBI" id="CHEBI:30616"/>
    </ligand>
</feature>
<dbReference type="InterPro" id="IPR011009">
    <property type="entry name" value="Kinase-like_dom_sf"/>
</dbReference>
<dbReference type="PROSITE" id="PS50011">
    <property type="entry name" value="PROTEIN_KINASE_DOM"/>
    <property type="match status" value="1"/>
</dbReference>
<comment type="caution">
    <text evidence="9">The sequence shown here is derived from an EMBL/GenBank/DDBJ whole genome shotgun (WGS) entry which is preliminary data.</text>
</comment>
<dbReference type="GO" id="GO:0004674">
    <property type="term" value="F:protein serine/threonine kinase activity"/>
    <property type="evidence" value="ECO:0007669"/>
    <property type="project" value="UniProtKB-KW"/>
</dbReference>
<dbReference type="SMART" id="SM00220">
    <property type="entry name" value="S_TKc"/>
    <property type="match status" value="1"/>
</dbReference>
<keyword evidence="9" id="KW-0723">Serine/threonine-protein kinase</keyword>
<dbReference type="InterPro" id="IPR008271">
    <property type="entry name" value="Ser/Thr_kinase_AS"/>
</dbReference>
<dbReference type="SUPFAM" id="SSF56112">
    <property type="entry name" value="Protein kinase-like (PK-like)"/>
    <property type="match status" value="1"/>
</dbReference>
<feature type="compositionally biased region" description="Low complexity" evidence="6">
    <location>
        <begin position="571"/>
        <end position="581"/>
    </location>
</feature>
<keyword evidence="7" id="KW-0472">Membrane</keyword>
<feature type="region of interest" description="Disordered" evidence="6">
    <location>
        <begin position="350"/>
        <end position="491"/>
    </location>
</feature>
<evidence type="ECO:0000256" key="5">
    <source>
        <dbReference type="PROSITE-ProRule" id="PRU10141"/>
    </source>
</evidence>
<accession>A6GAA5</accession>
<feature type="transmembrane region" description="Helical" evidence="7">
    <location>
        <begin position="493"/>
        <end position="514"/>
    </location>
</feature>
<dbReference type="InterPro" id="IPR000719">
    <property type="entry name" value="Prot_kinase_dom"/>
</dbReference>
<feature type="compositionally biased region" description="Basic and acidic residues" evidence="6">
    <location>
        <begin position="473"/>
        <end position="491"/>
    </location>
</feature>
<evidence type="ECO:0000256" key="1">
    <source>
        <dbReference type="ARBA" id="ARBA00022679"/>
    </source>
</evidence>
<keyword evidence="1" id="KW-0808">Transferase</keyword>
<proteinExistence type="predicted"/>
<gene>
    <name evidence="9" type="ORF">PPSIR1_26698</name>
</gene>
<dbReference type="Gene3D" id="3.30.200.20">
    <property type="entry name" value="Phosphorylase Kinase, domain 1"/>
    <property type="match status" value="1"/>
</dbReference>
<dbReference type="InterPro" id="IPR017441">
    <property type="entry name" value="Protein_kinase_ATP_BS"/>
</dbReference>
<feature type="domain" description="Protein kinase" evidence="8">
    <location>
        <begin position="43"/>
        <end position="310"/>
    </location>
</feature>
<evidence type="ECO:0000256" key="6">
    <source>
        <dbReference type="SAM" id="MobiDB-lite"/>
    </source>
</evidence>
<keyword evidence="7" id="KW-1133">Transmembrane helix</keyword>
<dbReference type="Pfam" id="PF00069">
    <property type="entry name" value="Pkinase"/>
    <property type="match status" value="1"/>
</dbReference>
<evidence type="ECO:0000313" key="9">
    <source>
        <dbReference type="EMBL" id="EDM77207.1"/>
    </source>
</evidence>
<dbReference type="CDD" id="cd14014">
    <property type="entry name" value="STKc_PknB_like"/>
    <property type="match status" value="1"/>
</dbReference>
<evidence type="ECO:0000256" key="4">
    <source>
        <dbReference type="ARBA" id="ARBA00022840"/>
    </source>
</evidence>
<evidence type="ECO:0000256" key="2">
    <source>
        <dbReference type="ARBA" id="ARBA00022741"/>
    </source>
</evidence>
<evidence type="ECO:0000256" key="7">
    <source>
        <dbReference type="SAM" id="Phobius"/>
    </source>
</evidence>
<sequence>MLGSMGEPGKCPHCGANHPEEVLVCPNTNRLLPLEGRLLDNRFRFLSKLGEGGMSTVWKAENIRVRKRVAIKIMHPEYARNPRTLHRFQNEATSAGRIGNPHICDILDLGESVLGPYIVMEMLVGQSFAELLEGQGRIDPPLAVLIIREALKGLSAAHAVGIIHRDLKPENVFLHEPEPGRMLVKLMDFGISKFTEDPGGGRTGANVVMGTPEYMSPEQAAGAANVDARTDIWAMGVMLYRALGGVEPFRGKTMAGLLLALSTEDPPPLASLVPGAHPGLIAIVERCLAKDADARIQTARAMFDALAPYQQVVAEGERPIAPVRTGRTMALGSLDAAAAAAVAAGPLPDAAGANPDSTQPLSAMPLGTRPSASGVTRPGGRSTSTPGSSPGSNPGVELSSSSPTLGGSGSGPSTRAGTQADDPALADTGAFPMSAVTSASTSTPPTPSGSNRQTWSSELDPSLTAAEQSWSMGREKLDNKDSRPEGERREGGGFGWVILLIFVALIGGGVAWAWSVGHLDGLLGTQKTPDAVASSDTEGEGDEGEDAVTDTTGEGDTSAAVGGSDTGGSDTGTDTAADGTGETTGTGGADETTGTTTGAGGDDSSDDSSTSGGSTPSYQMGKVYKSGRLHALRSRGPNGSWASANSYCRKLKRQRKFGFSKWRMASVKELQGFRSAGVDKLLYWSRETSDSTAKTVNLLNNQVADRERENKAPRAFCVSSK</sequence>
<dbReference type="Proteomes" id="UP000005801">
    <property type="component" value="Unassembled WGS sequence"/>
</dbReference>
<dbReference type="AlphaFoldDB" id="A6GAA5"/>
<name>A6GAA5_9BACT</name>
<feature type="region of interest" description="Disordered" evidence="6">
    <location>
        <begin position="525"/>
        <end position="621"/>
    </location>
</feature>
<dbReference type="PROSITE" id="PS00107">
    <property type="entry name" value="PROTEIN_KINASE_ATP"/>
    <property type="match status" value="1"/>
</dbReference>
<feature type="compositionally biased region" description="Low complexity" evidence="6">
    <location>
        <begin position="432"/>
        <end position="443"/>
    </location>
</feature>
<organism evidence="9 10">
    <name type="scientific">Plesiocystis pacifica SIR-1</name>
    <dbReference type="NCBI Taxonomy" id="391625"/>
    <lineage>
        <taxon>Bacteria</taxon>
        <taxon>Pseudomonadati</taxon>
        <taxon>Myxococcota</taxon>
        <taxon>Polyangia</taxon>
        <taxon>Nannocystales</taxon>
        <taxon>Nannocystaceae</taxon>
        <taxon>Plesiocystis</taxon>
    </lineage>
</organism>
<dbReference type="STRING" id="391625.PPSIR1_26698"/>
<feature type="compositionally biased region" description="Polar residues" evidence="6">
    <location>
        <begin position="451"/>
        <end position="471"/>
    </location>
</feature>
<keyword evidence="2 5" id="KW-0547">Nucleotide-binding</keyword>
<dbReference type="Gene3D" id="1.10.510.10">
    <property type="entry name" value="Transferase(Phosphotransferase) domain 1"/>
    <property type="match status" value="1"/>
</dbReference>
<feature type="compositionally biased region" description="Acidic residues" evidence="6">
    <location>
        <begin position="537"/>
        <end position="548"/>
    </location>
</feature>
<dbReference type="GO" id="GO:0005524">
    <property type="term" value="F:ATP binding"/>
    <property type="evidence" value="ECO:0007669"/>
    <property type="project" value="UniProtKB-UniRule"/>
</dbReference>
<evidence type="ECO:0000259" key="8">
    <source>
        <dbReference type="PROSITE" id="PS50011"/>
    </source>
</evidence>
<keyword evidence="7" id="KW-0812">Transmembrane</keyword>
<dbReference type="PROSITE" id="PS00108">
    <property type="entry name" value="PROTEIN_KINASE_ST"/>
    <property type="match status" value="1"/>
</dbReference>
<evidence type="ECO:0000313" key="10">
    <source>
        <dbReference type="Proteomes" id="UP000005801"/>
    </source>
</evidence>
<dbReference type="PANTHER" id="PTHR43289">
    <property type="entry name" value="MITOGEN-ACTIVATED PROTEIN KINASE KINASE KINASE 20-RELATED"/>
    <property type="match status" value="1"/>
</dbReference>
<feature type="compositionally biased region" description="Low complexity" evidence="6">
    <location>
        <begin position="376"/>
        <end position="405"/>
    </location>
</feature>